<sequence length="163" mass="17473">MASRALSITALMAGVTLMLVAIMLVIFWALRRRAGGDANQQRATTAVDGGAKGLSTHELETLTCHDFFSNGAAATDCAVCLEAFEAGDRCRRLPRCEHSFHAKCVGPWLEKSRCCPVCRADVVAERPTGKLVKVTGEGETTPALTLERRSPAALEIVVRFAAV</sequence>
<evidence type="ECO:0000313" key="1">
    <source>
        <dbReference type="EnsemblPlants" id="AVESA.00010b.r2.2DG0400190.1.CDS.1"/>
    </source>
</evidence>
<organism evidence="1 2">
    <name type="scientific">Avena sativa</name>
    <name type="common">Oat</name>
    <dbReference type="NCBI Taxonomy" id="4498"/>
    <lineage>
        <taxon>Eukaryota</taxon>
        <taxon>Viridiplantae</taxon>
        <taxon>Streptophyta</taxon>
        <taxon>Embryophyta</taxon>
        <taxon>Tracheophyta</taxon>
        <taxon>Spermatophyta</taxon>
        <taxon>Magnoliopsida</taxon>
        <taxon>Liliopsida</taxon>
        <taxon>Poales</taxon>
        <taxon>Poaceae</taxon>
        <taxon>BOP clade</taxon>
        <taxon>Pooideae</taxon>
        <taxon>Poodae</taxon>
        <taxon>Poeae</taxon>
        <taxon>Poeae Chloroplast Group 1 (Aveneae type)</taxon>
        <taxon>Aveninae</taxon>
        <taxon>Avena</taxon>
    </lineage>
</organism>
<dbReference type="EnsemblPlants" id="AVESA.00010b.r2.2DG0400190.1">
    <property type="protein sequence ID" value="AVESA.00010b.r2.2DG0400190.1.CDS.1"/>
    <property type="gene ID" value="AVESA.00010b.r2.2DG0400190"/>
</dbReference>
<reference evidence="1" key="1">
    <citation type="submission" date="2021-05" db="EMBL/GenBank/DDBJ databases">
        <authorList>
            <person name="Scholz U."/>
            <person name="Mascher M."/>
            <person name="Fiebig A."/>
        </authorList>
    </citation>
    <scope>NUCLEOTIDE SEQUENCE [LARGE SCALE GENOMIC DNA]</scope>
</reference>
<proteinExistence type="predicted"/>
<dbReference type="Proteomes" id="UP001732700">
    <property type="component" value="Chromosome 2D"/>
</dbReference>
<protein>
    <submittedName>
        <fullName evidence="1">Uncharacterized protein</fullName>
    </submittedName>
</protein>
<evidence type="ECO:0000313" key="2">
    <source>
        <dbReference type="Proteomes" id="UP001732700"/>
    </source>
</evidence>
<accession>A0ACD5V9Q3</accession>
<reference evidence="1" key="2">
    <citation type="submission" date="2025-09" db="UniProtKB">
        <authorList>
            <consortium name="EnsemblPlants"/>
        </authorList>
    </citation>
    <scope>IDENTIFICATION</scope>
</reference>
<keyword evidence="2" id="KW-1185">Reference proteome</keyword>
<name>A0ACD5V9Q3_AVESA</name>